<dbReference type="EMBL" id="JAVFWL010000006">
    <property type="protein sequence ID" value="KAK6764370.1"/>
    <property type="molecule type" value="Genomic_DNA"/>
</dbReference>
<reference evidence="2 3" key="1">
    <citation type="submission" date="2023-08" db="EMBL/GenBank/DDBJ databases">
        <title>A Necator americanus chromosomal reference genome.</title>
        <authorList>
            <person name="Ilik V."/>
            <person name="Petrzelkova K.J."/>
            <person name="Pardy F."/>
            <person name="Fuh T."/>
            <person name="Niatou-Singa F.S."/>
            <person name="Gouil Q."/>
            <person name="Baker L."/>
            <person name="Ritchie M.E."/>
            <person name="Jex A.R."/>
            <person name="Gazzola D."/>
            <person name="Li H."/>
            <person name="Toshio Fujiwara R."/>
            <person name="Zhan B."/>
            <person name="Aroian R.V."/>
            <person name="Pafco B."/>
            <person name="Schwarz E.M."/>
        </authorList>
    </citation>
    <scope>NUCLEOTIDE SEQUENCE [LARGE SCALE GENOMIC DNA]</scope>
    <source>
        <strain evidence="2 3">Aroian</strain>
        <tissue evidence="2">Whole animal</tissue>
    </source>
</reference>
<gene>
    <name evidence="2" type="primary">Necator_chrX.g24791</name>
    <name evidence="2" type="ORF">RB195_024626</name>
</gene>
<keyword evidence="1" id="KW-0175">Coiled coil</keyword>
<evidence type="ECO:0000256" key="1">
    <source>
        <dbReference type="SAM" id="Coils"/>
    </source>
</evidence>
<feature type="coiled-coil region" evidence="1">
    <location>
        <begin position="13"/>
        <end position="47"/>
    </location>
</feature>
<sequence>MLYEKNKRKSRVAKAYAEQNRRLKRRLKEMKEEFHEMKKNHLEAEAGTIQPSPGLNGLETWSNLQLIELITKLRTTRLRRPSKKTVNEVKAALEVSDGGYYMREYLSRTIPEMAFGSERLPLYASSNERQINDQVLHDVLLYVFGDLTTAHSERQIISKKLSSS</sequence>
<proteinExistence type="predicted"/>
<name>A0ABR1EPJ5_NECAM</name>
<accession>A0ABR1EPJ5</accession>
<evidence type="ECO:0008006" key="4">
    <source>
        <dbReference type="Google" id="ProtNLM"/>
    </source>
</evidence>
<comment type="caution">
    <text evidence="2">The sequence shown here is derived from an EMBL/GenBank/DDBJ whole genome shotgun (WGS) entry which is preliminary data.</text>
</comment>
<evidence type="ECO:0000313" key="3">
    <source>
        <dbReference type="Proteomes" id="UP001303046"/>
    </source>
</evidence>
<protein>
    <recommendedName>
        <fullName evidence="4">BZIP domain-containing protein</fullName>
    </recommendedName>
</protein>
<organism evidence="2 3">
    <name type="scientific">Necator americanus</name>
    <name type="common">Human hookworm</name>
    <dbReference type="NCBI Taxonomy" id="51031"/>
    <lineage>
        <taxon>Eukaryota</taxon>
        <taxon>Metazoa</taxon>
        <taxon>Ecdysozoa</taxon>
        <taxon>Nematoda</taxon>
        <taxon>Chromadorea</taxon>
        <taxon>Rhabditida</taxon>
        <taxon>Rhabditina</taxon>
        <taxon>Rhabditomorpha</taxon>
        <taxon>Strongyloidea</taxon>
        <taxon>Ancylostomatidae</taxon>
        <taxon>Bunostominae</taxon>
        <taxon>Necator</taxon>
    </lineage>
</organism>
<evidence type="ECO:0000313" key="2">
    <source>
        <dbReference type="EMBL" id="KAK6764370.1"/>
    </source>
</evidence>
<keyword evidence="3" id="KW-1185">Reference proteome</keyword>
<dbReference type="Proteomes" id="UP001303046">
    <property type="component" value="Unassembled WGS sequence"/>
</dbReference>